<dbReference type="EMBL" id="JAOPHQ010000865">
    <property type="protein sequence ID" value="KAK0153125.1"/>
    <property type="molecule type" value="Genomic_DNA"/>
</dbReference>
<dbReference type="GO" id="GO:0033743">
    <property type="term" value="F:peptide-methionine (R)-S-oxide reductase activity"/>
    <property type="evidence" value="ECO:0007669"/>
    <property type="project" value="UniProtKB-EC"/>
</dbReference>
<evidence type="ECO:0000256" key="6">
    <source>
        <dbReference type="ARBA" id="ARBA00022588"/>
    </source>
</evidence>
<feature type="domain" description="MsrB" evidence="17">
    <location>
        <begin position="117"/>
        <end position="171"/>
    </location>
</feature>
<gene>
    <name evidence="18" type="primary">msrb1</name>
    <name evidence="18" type="ORF">N1851_005200</name>
</gene>
<sequence length="171" mass="18880">MSFCSFSGGEVYKNNFSPGLYVCAKCDHQLFSSRSKFEHSSPWPAFTDTVHEDSVAKHKERAGAFKISGCVRCSKAEIKRSKPGRPSSPAPTPTDCLRSAAAQEERGGIFKDRLGIGVYVCSECGHELFSSTAKFQHSSPWPAFTDPVHRDSVSRHPEAWGPLKIRLMASR</sequence>
<dbReference type="PANTHER" id="PTHR46755:SF5">
    <property type="entry name" value="METHIONINE-R-SULFOXIDE REDUCTASE B1"/>
    <property type="match status" value="1"/>
</dbReference>
<comment type="function">
    <text evidence="14">Methionine-sulfoxide reductase that specifically reduces methionine (R)-sulfoxide back to methionine. While in many cases, methionine oxidation is the result of random oxidation following oxidative stress, methionine oxidation is also a post-translational modification that takes place on specific residue. Acts as a regulator of actin assembly by reducing methionine (R)-sulfoxide mediated by MICALs (MICAL1, MICAL2 or MICAL3) on actin, thereby promoting filament repolymerization. Plays a role in innate immunity by reducing oxidized actin, leading to actin repolymerization in macrophages.</text>
</comment>
<evidence type="ECO:0000256" key="4">
    <source>
        <dbReference type="ARBA" id="ARBA00007174"/>
    </source>
</evidence>
<dbReference type="AlphaFoldDB" id="A0AA47P9C3"/>
<keyword evidence="7" id="KW-0479">Metal-binding</keyword>
<dbReference type="PROSITE" id="PS51790">
    <property type="entry name" value="MSRB"/>
    <property type="match status" value="2"/>
</dbReference>
<evidence type="ECO:0000256" key="3">
    <source>
        <dbReference type="ARBA" id="ARBA00004245"/>
    </source>
</evidence>
<keyword evidence="8" id="KW-0862">Zinc</keyword>
<evidence type="ECO:0000256" key="7">
    <source>
        <dbReference type="ARBA" id="ARBA00022723"/>
    </source>
</evidence>
<reference evidence="18" key="1">
    <citation type="journal article" date="2023" name="Front. Mar. Sci.">
        <title>A new Merluccius polli reference genome to investigate the effects of global change in West African waters.</title>
        <authorList>
            <person name="Mateo J.L."/>
            <person name="Blanco-Fernandez C."/>
            <person name="Garcia-Vazquez E."/>
            <person name="Machado-Schiaffino G."/>
        </authorList>
    </citation>
    <scope>NUCLEOTIDE SEQUENCE</scope>
    <source>
        <strain evidence="18">C29</strain>
        <tissue evidence="18">Fin</tissue>
    </source>
</reference>
<evidence type="ECO:0000313" key="19">
    <source>
        <dbReference type="Proteomes" id="UP001174136"/>
    </source>
</evidence>
<keyword evidence="12" id="KW-0206">Cytoskeleton</keyword>
<dbReference type="InterPro" id="IPR002579">
    <property type="entry name" value="Met_Sox_Rdtase_MsrB_dom"/>
</dbReference>
<dbReference type="PANTHER" id="PTHR46755">
    <property type="entry name" value="METHIONINE-R-SULFOXIDE REDUCTASE B1"/>
    <property type="match status" value="1"/>
</dbReference>
<feature type="domain" description="MsrB" evidence="17">
    <location>
        <begin position="1"/>
        <end position="107"/>
    </location>
</feature>
<keyword evidence="9" id="KW-0391">Immunity</keyword>
<comment type="catalytic activity">
    <reaction evidence="16">
        <text>[thioredoxin]-disulfide + L-methionine + H2O = L-methionine (R)-S-oxide + [thioredoxin]-dithiol</text>
        <dbReference type="Rhea" id="RHEA:21260"/>
        <dbReference type="Rhea" id="RHEA-COMP:10698"/>
        <dbReference type="Rhea" id="RHEA-COMP:10700"/>
        <dbReference type="ChEBI" id="CHEBI:15377"/>
        <dbReference type="ChEBI" id="CHEBI:29950"/>
        <dbReference type="ChEBI" id="CHEBI:50058"/>
        <dbReference type="ChEBI" id="CHEBI:57844"/>
        <dbReference type="ChEBI" id="CHEBI:58773"/>
        <dbReference type="EC" id="1.8.4.14"/>
    </reaction>
</comment>
<dbReference type="GO" id="GO:0046872">
    <property type="term" value="F:metal ion binding"/>
    <property type="evidence" value="ECO:0007669"/>
    <property type="project" value="UniProtKB-KW"/>
</dbReference>
<comment type="caution">
    <text evidence="18">The sequence shown here is derived from an EMBL/GenBank/DDBJ whole genome shotgun (WGS) entry which is preliminary data.</text>
</comment>
<accession>A0AA47P9C3</accession>
<evidence type="ECO:0000313" key="18">
    <source>
        <dbReference type="EMBL" id="KAK0153125.1"/>
    </source>
</evidence>
<keyword evidence="6" id="KW-0399">Innate immunity</keyword>
<comment type="cofactor">
    <cofactor evidence="1">
        <name>Zn(2+)</name>
        <dbReference type="ChEBI" id="CHEBI:29105"/>
    </cofactor>
</comment>
<keyword evidence="10" id="KW-0712">Selenocysteine</keyword>
<evidence type="ECO:0000256" key="15">
    <source>
        <dbReference type="ARBA" id="ARBA00048488"/>
    </source>
</evidence>
<dbReference type="Gene3D" id="2.170.150.20">
    <property type="entry name" value="Peptide methionine sulfoxide reductase"/>
    <property type="match status" value="2"/>
</dbReference>
<evidence type="ECO:0000256" key="13">
    <source>
        <dbReference type="ARBA" id="ARBA00023242"/>
    </source>
</evidence>
<evidence type="ECO:0000256" key="5">
    <source>
        <dbReference type="ARBA" id="ARBA00022490"/>
    </source>
</evidence>
<keyword evidence="13" id="KW-0539">Nucleus</keyword>
<evidence type="ECO:0000256" key="11">
    <source>
        <dbReference type="ARBA" id="ARBA00023002"/>
    </source>
</evidence>
<keyword evidence="19" id="KW-1185">Reference proteome</keyword>
<proteinExistence type="inferred from homology"/>
<dbReference type="Proteomes" id="UP001174136">
    <property type="component" value="Unassembled WGS sequence"/>
</dbReference>
<dbReference type="InterPro" id="IPR052150">
    <property type="entry name" value="MsrB_Met_sulfoxide_reductase"/>
</dbReference>
<evidence type="ECO:0000256" key="1">
    <source>
        <dbReference type="ARBA" id="ARBA00001947"/>
    </source>
</evidence>
<dbReference type="GO" id="GO:0005856">
    <property type="term" value="C:cytoskeleton"/>
    <property type="evidence" value="ECO:0007669"/>
    <property type="project" value="UniProtKB-SubCell"/>
</dbReference>
<dbReference type="GO" id="GO:0030091">
    <property type="term" value="P:protein repair"/>
    <property type="evidence" value="ECO:0007669"/>
    <property type="project" value="TreeGrafter"/>
</dbReference>
<evidence type="ECO:0000256" key="10">
    <source>
        <dbReference type="ARBA" id="ARBA00022933"/>
    </source>
</evidence>
<keyword evidence="5" id="KW-0963">Cytoplasm</keyword>
<evidence type="ECO:0000256" key="16">
    <source>
        <dbReference type="ARBA" id="ARBA00049261"/>
    </source>
</evidence>
<evidence type="ECO:0000256" key="14">
    <source>
        <dbReference type="ARBA" id="ARBA00046083"/>
    </source>
</evidence>
<name>A0AA47P9C3_MERPO</name>
<dbReference type="Pfam" id="PF01641">
    <property type="entry name" value="SelR"/>
    <property type="match status" value="2"/>
</dbReference>
<dbReference type="GO" id="GO:0005634">
    <property type="term" value="C:nucleus"/>
    <property type="evidence" value="ECO:0007669"/>
    <property type="project" value="UniProtKB-SubCell"/>
</dbReference>
<dbReference type="SUPFAM" id="SSF51316">
    <property type="entry name" value="Mss4-like"/>
    <property type="match status" value="2"/>
</dbReference>
<dbReference type="InterPro" id="IPR011057">
    <property type="entry name" value="Mss4-like_sf"/>
</dbReference>
<evidence type="ECO:0000256" key="2">
    <source>
        <dbReference type="ARBA" id="ARBA00004123"/>
    </source>
</evidence>
<evidence type="ECO:0000256" key="12">
    <source>
        <dbReference type="ARBA" id="ARBA00023212"/>
    </source>
</evidence>
<dbReference type="GO" id="GO:0033745">
    <property type="term" value="F:L-methionine-(R)-S-oxide reductase activity"/>
    <property type="evidence" value="ECO:0007669"/>
    <property type="project" value="UniProtKB-EC"/>
</dbReference>
<evidence type="ECO:0000259" key="17">
    <source>
        <dbReference type="PROSITE" id="PS51790"/>
    </source>
</evidence>
<evidence type="ECO:0000256" key="9">
    <source>
        <dbReference type="ARBA" id="ARBA00022859"/>
    </source>
</evidence>
<protein>
    <submittedName>
        <fullName evidence="18">Methionine-R-sulfoxide reductase B1-A</fullName>
    </submittedName>
</protein>
<keyword evidence="11" id="KW-0560">Oxidoreductase</keyword>
<comment type="catalytic activity">
    <reaction evidence="15">
        <text>L-methionyl-[protein] + [thioredoxin]-disulfide + H2O = L-methionyl-(R)-S-oxide-[protein] + [thioredoxin]-dithiol</text>
        <dbReference type="Rhea" id="RHEA:24164"/>
        <dbReference type="Rhea" id="RHEA-COMP:10698"/>
        <dbReference type="Rhea" id="RHEA-COMP:10700"/>
        <dbReference type="Rhea" id="RHEA-COMP:12313"/>
        <dbReference type="Rhea" id="RHEA-COMP:12314"/>
        <dbReference type="ChEBI" id="CHEBI:15377"/>
        <dbReference type="ChEBI" id="CHEBI:16044"/>
        <dbReference type="ChEBI" id="CHEBI:29950"/>
        <dbReference type="ChEBI" id="CHEBI:45764"/>
        <dbReference type="ChEBI" id="CHEBI:50058"/>
        <dbReference type="EC" id="1.8.4.12"/>
    </reaction>
</comment>
<evidence type="ECO:0000256" key="8">
    <source>
        <dbReference type="ARBA" id="ARBA00022833"/>
    </source>
</evidence>
<organism evidence="18 19">
    <name type="scientific">Merluccius polli</name>
    <name type="common">Benguela hake</name>
    <name type="synonym">Merluccius cadenati</name>
    <dbReference type="NCBI Taxonomy" id="89951"/>
    <lineage>
        <taxon>Eukaryota</taxon>
        <taxon>Metazoa</taxon>
        <taxon>Chordata</taxon>
        <taxon>Craniata</taxon>
        <taxon>Vertebrata</taxon>
        <taxon>Euteleostomi</taxon>
        <taxon>Actinopterygii</taxon>
        <taxon>Neopterygii</taxon>
        <taxon>Teleostei</taxon>
        <taxon>Neoteleostei</taxon>
        <taxon>Acanthomorphata</taxon>
        <taxon>Zeiogadaria</taxon>
        <taxon>Gadariae</taxon>
        <taxon>Gadiformes</taxon>
        <taxon>Gadoidei</taxon>
        <taxon>Merlucciidae</taxon>
        <taxon>Merluccius</taxon>
    </lineage>
</organism>
<dbReference type="GO" id="GO:0045087">
    <property type="term" value="P:innate immune response"/>
    <property type="evidence" value="ECO:0007669"/>
    <property type="project" value="UniProtKB-KW"/>
</dbReference>
<comment type="similarity">
    <text evidence="4">Belongs to the MsrB Met sulfoxide reductase family.</text>
</comment>
<comment type="subcellular location">
    <subcellularLocation>
        <location evidence="3">Cytoplasm</location>
        <location evidence="3">Cytoskeleton</location>
    </subcellularLocation>
    <subcellularLocation>
        <location evidence="2">Nucleus</location>
    </subcellularLocation>
</comment>